<dbReference type="HAMAP" id="MF_02126">
    <property type="entry name" value="RF_methyltr_PrmC"/>
    <property type="match status" value="1"/>
</dbReference>
<dbReference type="Pfam" id="PF01300">
    <property type="entry name" value="Sua5_yciO_yrdC"/>
    <property type="match status" value="1"/>
</dbReference>
<dbReference type="InterPro" id="IPR004556">
    <property type="entry name" value="HemK-like"/>
</dbReference>
<dbReference type="PROSITE" id="PS00092">
    <property type="entry name" value="N6_MTASE"/>
    <property type="match status" value="1"/>
</dbReference>
<feature type="region of interest" description="Disordered" evidence="6">
    <location>
        <begin position="549"/>
        <end position="575"/>
    </location>
</feature>
<dbReference type="AlphaFoldDB" id="A0A919G6T6"/>
<dbReference type="GO" id="GO:0032259">
    <property type="term" value="P:methylation"/>
    <property type="evidence" value="ECO:0007669"/>
    <property type="project" value="UniProtKB-KW"/>
</dbReference>
<dbReference type="InterPro" id="IPR050320">
    <property type="entry name" value="N5-glutamine_MTase"/>
</dbReference>
<dbReference type="NCBIfam" id="TIGR00057">
    <property type="entry name" value="L-threonylcarbamoyladenylate synthase"/>
    <property type="match status" value="1"/>
</dbReference>
<comment type="similarity">
    <text evidence="5">Belongs to the protein N5-glutamine methyltransferase family. PrmC subfamily.</text>
</comment>
<dbReference type="GO" id="GO:0003725">
    <property type="term" value="F:double-stranded RNA binding"/>
    <property type="evidence" value="ECO:0007669"/>
    <property type="project" value="InterPro"/>
</dbReference>
<dbReference type="InterPro" id="IPR040758">
    <property type="entry name" value="PrmC_N"/>
</dbReference>
<proteinExistence type="inferred from homology"/>
<dbReference type="SUPFAM" id="SSF53335">
    <property type="entry name" value="S-adenosyl-L-methionine-dependent methyltransferases"/>
    <property type="match status" value="1"/>
</dbReference>
<evidence type="ECO:0000313" key="9">
    <source>
        <dbReference type="Proteomes" id="UP000627369"/>
    </source>
</evidence>
<dbReference type="NCBIfam" id="TIGR03534">
    <property type="entry name" value="RF_mod_PrmC"/>
    <property type="match status" value="1"/>
</dbReference>
<accession>A0A919G6T6</accession>
<comment type="caution">
    <text evidence="5">Lacks conserved residue(s) required for the propagation of feature annotation.</text>
</comment>
<comment type="function">
    <text evidence="5">Methylates the class 1 translation termination release factors RF1/PrfA and RF2/PrfB on the glutamine residue of the universally conserved GGQ motif.</text>
</comment>
<evidence type="ECO:0000256" key="2">
    <source>
        <dbReference type="ARBA" id="ARBA00022679"/>
    </source>
</evidence>
<keyword evidence="3 5" id="KW-0949">S-adenosyl-L-methionine</keyword>
<feature type="domain" description="YrdC-like" evidence="7">
    <location>
        <begin position="356"/>
        <end position="541"/>
    </location>
</feature>
<dbReference type="Gene3D" id="3.40.50.150">
    <property type="entry name" value="Vaccinia Virus protein VP39"/>
    <property type="match status" value="1"/>
</dbReference>
<evidence type="ECO:0000256" key="5">
    <source>
        <dbReference type="HAMAP-Rule" id="MF_02126"/>
    </source>
</evidence>
<evidence type="ECO:0000256" key="3">
    <source>
        <dbReference type="ARBA" id="ARBA00022691"/>
    </source>
</evidence>
<comment type="catalytic activity">
    <reaction evidence="4 5">
        <text>L-glutaminyl-[peptide chain release factor] + S-adenosyl-L-methionine = N(5)-methyl-L-glutaminyl-[peptide chain release factor] + S-adenosyl-L-homocysteine + H(+)</text>
        <dbReference type="Rhea" id="RHEA:42896"/>
        <dbReference type="Rhea" id="RHEA-COMP:10271"/>
        <dbReference type="Rhea" id="RHEA-COMP:10272"/>
        <dbReference type="ChEBI" id="CHEBI:15378"/>
        <dbReference type="ChEBI" id="CHEBI:30011"/>
        <dbReference type="ChEBI" id="CHEBI:57856"/>
        <dbReference type="ChEBI" id="CHEBI:59789"/>
        <dbReference type="ChEBI" id="CHEBI:61891"/>
        <dbReference type="EC" id="2.1.1.297"/>
    </reaction>
</comment>
<evidence type="ECO:0000256" key="1">
    <source>
        <dbReference type="ARBA" id="ARBA00022603"/>
    </source>
</evidence>
<dbReference type="EMBL" id="BNAS01000007">
    <property type="protein sequence ID" value="GHH78453.1"/>
    <property type="molecule type" value="Genomic_DNA"/>
</dbReference>
<dbReference type="PANTHER" id="PTHR18895:SF74">
    <property type="entry name" value="MTRF1L RELEASE FACTOR GLUTAMINE METHYLTRANSFERASE"/>
    <property type="match status" value="1"/>
</dbReference>
<name>A0A919G6T6_9MICO</name>
<feature type="binding site" evidence="5">
    <location>
        <position position="211"/>
    </location>
    <ligand>
        <name>S-adenosyl-L-methionine</name>
        <dbReference type="ChEBI" id="CHEBI:59789"/>
    </ligand>
</feature>
<dbReference type="Gene3D" id="3.90.870.10">
    <property type="entry name" value="DHBP synthase"/>
    <property type="match status" value="1"/>
</dbReference>
<dbReference type="InterPro" id="IPR017945">
    <property type="entry name" value="DHBP_synth_RibB-like_a/b_dom"/>
</dbReference>
<feature type="binding site" evidence="5">
    <location>
        <position position="150"/>
    </location>
    <ligand>
        <name>S-adenosyl-L-methionine</name>
        <dbReference type="ChEBI" id="CHEBI:59789"/>
    </ligand>
</feature>
<keyword evidence="9" id="KW-1185">Reference proteome</keyword>
<sequence length="575" mass="59601">MSEQLLKWAYEELADAGVGSPEADAEVLLAHALGVGRGELRRLVVLGREVPDDVAGAFSGLVARRAAREPLQHLTGVAPFRHLELAVGPGVFVPRPETEEVAQAAIDEAARVTGERDGSGAVVVDLCTGTGAIALAVATEVPGARVHAVELDKDAHAWAERNVDAMSAAAAGLDPAITPETPPERIVRLVKGDARTALYGIDGTADVVVSNPPYVPPDAVPVDPEVAQHDPAVALYGLGPDGLEVPRGITAAAARLLRPGGLYVMEHAEVQAEAAREMVAAARDVEGRPAFGEPETRMDLTGRPRMVVARRLGPERSGVPVTGDEGTAWVPDRERLVRVSVPVHPVLDATDPQTWGPAIDEAVNAISRGGLVVLPTDTVYGIAADAFDEAAVAALLAAKGRGRQMPPPVLVGEVATLDGLATDVPDDARRLVEAFWPGGFTIILRAQPSLRWDLGDTGGTVALRMPDHPAALALLKRTGPLAVSSANKSGSPAASDVDDAARQLGDAVAVYLDGGTAPGGVASTIVDATGPTLRIVREGAVTLEALREVADVEGRQTSPEDDPSEPSTGAAEDDE</sequence>
<feature type="binding site" evidence="5">
    <location>
        <begin position="211"/>
        <end position="214"/>
    </location>
    <ligand>
        <name>substrate</name>
    </ligand>
</feature>
<dbReference type="InterPro" id="IPR002052">
    <property type="entry name" value="DNA_methylase_N6_adenine_CS"/>
</dbReference>
<evidence type="ECO:0000259" key="7">
    <source>
        <dbReference type="PROSITE" id="PS51163"/>
    </source>
</evidence>
<dbReference type="Pfam" id="PF17827">
    <property type="entry name" value="PrmC_N"/>
    <property type="match status" value="1"/>
</dbReference>
<dbReference type="GO" id="GO:0102559">
    <property type="term" value="F:peptide chain release factor N(5)-glutamine methyltransferase activity"/>
    <property type="evidence" value="ECO:0007669"/>
    <property type="project" value="UniProtKB-EC"/>
</dbReference>
<dbReference type="SUPFAM" id="SSF55821">
    <property type="entry name" value="YrdC/RibB"/>
    <property type="match status" value="1"/>
</dbReference>
<evidence type="ECO:0000313" key="8">
    <source>
        <dbReference type="EMBL" id="GHH78453.1"/>
    </source>
</evidence>
<dbReference type="InterPro" id="IPR007848">
    <property type="entry name" value="Small_mtfrase_dom"/>
</dbReference>
<organism evidence="8 9">
    <name type="scientific">Promicromonospora soli</name>
    <dbReference type="NCBI Taxonomy" id="2035533"/>
    <lineage>
        <taxon>Bacteria</taxon>
        <taxon>Bacillati</taxon>
        <taxon>Actinomycetota</taxon>
        <taxon>Actinomycetes</taxon>
        <taxon>Micrococcales</taxon>
        <taxon>Promicromonosporaceae</taxon>
        <taxon>Promicromonospora</taxon>
    </lineage>
</organism>
<evidence type="ECO:0000256" key="6">
    <source>
        <dbReference type="SAM" id="MobiDB-lite"/>
    </source>
</evidence>
<dbReference type="Pfam" id="PF05175">
    <property type="entry name" value="MTS"/>
    <property type="match status" value="1"/>
</dbReference>
<gene>
    <name evidence="5" type="primary">prmC</name>
    <name evidence="8" type="ORF">GCM10017772_41840</name>
</gene>
<reference evidence="8" key="1">
    <citation type="journal article" date="2014" name="Int. J. Syst. Evol. Microbiol.">
        <title>Complete genome sequence of Corynebacterium casei LMG S-19264T (=DSM 44701T), isolated from a smear-ripened cheese.</title>
        <authorList>
            <consortium name="US DOE Joint Genome Institute (JGI-PGF)"/>
            <person name="Walter F."/>
            <person name="Albersmeier A."/>
            <person name="Kalinowski J."/>
            <person name="Ruckert C."/>
        </authorList>
    </citation>
    <scope>NUCLEOTIDE SEQUENCE</scope>
    <source>
        <strain evidence="8">CGMCC 4.7398</strain>
    </source>
</reference>
<reference evidence="8" key="2">
    <citation type="submission" date="2020-09" db="EMBL/GenBank/DDBJ databases">
        <authorList>
            <person name="Sun Q."/>
            <person name="Zhou Y."/>
        </authorList>
    </citation>
    <scope>NUCLEOTIDE SEQUENCE</scope>
    <source>
        <strain evidence="8">CGMCC 4.7398</strain>
    </source>
</reference>
<dbReference type="InterPro" id="IPR029063">
    <property type="entry name" value="SAM-dependent_MTases_sf"/>
</dbReference>
<dbReference type="InterPro" id="IPR019874">
    <property type="entry name" value="RF_methyltr_PrmC"/>
</dbReference>
<keyword evidence="2 5" id="KW-0808">Transferase</keyword>
<dbReference type="NCBIfam" id="TIGR00536">
    <property type="entry name" value="hemK_fam"/>
    <property type="match status" value="1"/>
</dbReference>
<dbReference type="EC" id="2.1.1.297" evidence="5"/>
<dbReference type="Gene3D" id="1.10.8.10">
    <property type="entry name" value="DNA helicase RuvA subunit, C-terminal domain"/>
    <property type="match status" value="1"/>
</dbReference>
<dbReference type="CDD" id="cd02440">
    <property type="entry name" value="AdoMet_MTases"/>
    <property type="match status" value="1"/>
</dbReference>
<keyword evidence="1 5" id="KW-0489">Methyltransferase</keyword>
<comment type="caution">
    <text evidence="8">The sequence shown here is derived from an EMBL/GenBank/DDBJ whole genome shotgun (WGS) entry which is preliminary data.</text>
</comment>
<dbReference type="Proteomes" id="UP000627369">
    <property type="component" value="Unassembled WGS sequence"/>
</dbReference>
<dbReference type="InterPro" id="IPR006070">
    <property type="entry name" value="Sua5-like_dom"/>
</dbReference>
<dbReference type="PROSITE" id="PS51163">
    <property type="entry name" value="YRDC"/>
    <property type="match status" value="1"/>
</dbReference>
<protein>
    <recommendedName>
        <fullName evidence="5">Release factor glutamine methyltransferase</fullName>
        <shortName evidence="5">RF MTase</shortName>
        <ecNumber evidence="5">2.1.1.297</ecNumber>
    </recommendedName>
    <alternativeName>
        <fullName evidence="5">N5-glutamine methyltransferase PrmC</fullName>
    </alternativeName>
    <alternativeName>
        <fullName evidence="5">Protein-(glutamine-N5) MTase PrmC</fullName>
    </alternativeName>
    <alternativeName>
        <fullName evidence="5">Protein-glutamine N-methyltransferase PrmC</fullName>
    </alternativeName>
</protein>
<dbReference type="PANTHER" id="PTHR18895">
    <property type="entry name" value="HEMK METHYLTRANSFERASE"/>
    <property type="match status" value="1"/>
</dbReference>
<evidence type="ECO:0000256" key="4">
    <source>
        <dbReference type="ARBA" id="ARBA00048391"/>
    </source>
</evidence>